<dbReference type="AlphaFoldDB" id="E5BFM2"/>
<dbReference type="Pfam" id="PF09643">
    <property type="entry name" value="YopX"/>
    <property type="match status" value="1"/>
</dbReference>
<dbReference type="Proteomes" id="UP000002975">
    <property type="component" value="Unassembled WGS sequence"/>
</dbReference>
<dbReference type="EMBL" id="GG657971">
    <property type="protein sequence ID" value="EFS20903.1"/>
    <property type="molecule type" value="Genomic_DNA"/>
</dbReference>
<accession>E5BFM2</accession>
<reference evidence="2 3" key="1">
    <citation type="submission" date="2009-02" db="EMBL/GenBank/DDBJ databases">
        <title>The Genome Sequence of Fusobacterium sp. 3_1_5R.</title>
        <authorList>
            <consortium name="The Broad Institute Genome Sequencing Platform"/>
            <person name="Ward D."/>
            <person name="Young S.K."/>
            <person name="Kodira C.D."/>
            <person name="Zeng Q."/>
            <person name="Koehrsen M."/>
            <person name="Alvarado L."/>
            <person name="Berlin A."/>
            <person name="Borenstein D."/>
            <person name="Chen Z."/>
            <person name="Engels R."/>
            <person name="Freedman E."/>
            <person name="Gellesch M."/>
            <person name="Goldberg J."/>
            <person name="Griggs A."/>
            <person name="Gujja S."/>
            <person name="Heiman D."/>
            <person name="Hepburn T."/>
            <person name="Howarth C."/>
            <person name="Jen D."/>
            <person name="Larson L."/>
            <person name="Lewis B."/>
            <person name="Mehta T."/>
            <person name="Park D."/>
            <person name="Pearson M."/>
            <person name="Roberts A."/>
            <person name="Saif S."/>
            <person name="Shea T."/>
            <person name="Shenoy N."/>
            <person name="Sisk P."/>
            <person name="Stolte C."/>
            <person name="Sykes S."/>
            <person name="Walk T."/>
            <person name="White J."/>
            <person name="Yandava C."/>
            <person name="Allen-Vercoe E."/>
            <person name="Strauss J."/>
            <person name="Ambrose C."/>
            <person name="Lander E."/>
            <person name="Nusbaum C."/>
            <person name="Galagan J."/>
            <person name="Birren B."/>
        </authorList>
    </citation>
    <scope>NUCLEOTIDE SEQUENCE [LARGE SCALE GENOMIC DNA]</scope>
    <source>
        <strain evidence="2 3">3_1_5R</strain>
    </source>
</reference>
<gene>
    <name evidence="2" type="ORF">FSBG_00400</name>
</gene>
<dbReference type="RefSeq" id="WP_008800978.1">
    <property type="nucleotide sequence ID" value="NZ_GG657971.1"/>
</dbReference>
<evidence type="ECO:0000313" key="3">
    <source>
        <dbReference type="Proteomes" id="UP000002975"/>
    </source>
</evidence>
<dbReference type="InterPro" id="IPR023385">
    <property type="entry name" value="YopX-like_C"/>
</dbReference>
<keyword evidence="3" id="KW-1185">Reference proteome</keyword>
<evidence type="ECO:0000259" key="1">
    <source>
        <dbReference type="Pfam" id="PF09643"/>
    </source>
</evidence>
<dbReference type="SUPFAM" id="SSF159006">
    <property type="entry name" value="YopX-like"/>
    <property type="match status" value="1"/>
</dbReference>
<dbReference type="HOGENOM" id="CLU_107462_1_0_0"/>
<dbReference type="Gene3D" id="2.30.30.290">
    <property type="entry name" value="YopX-like domains"/>
    <property type="match status" value="1"/>
</dbReference>
<proteinExistence type="predicted"/>
<dbReference type="BioCyc" id="FSP469605-HMP:GTSP-403-MONOMER"/>
<protein>
    <recommendedName>
        <fullName evidence="1">YopX protein domain-containing protein</fullName>
    </recommendedName>
</protein>
<name>E5BFM2_9FUSO</name>
<dbReference type="NCBIfam" id="TIGR01671">
    <property type="entry name" value="phage_TIGR01671"/>
    <property type="match status" value="1"/>
</dbReference>
<sequence length="130" mass="14888">MREIKFRAFLKKDKCICKVLAVELNKGLDGTLQVEYPDGAKITLNLCSVELMQYTGMQDHKETEIYEGDIVSMEAMTPGASNIVGEVQFLECGYWVVREKEKKAVCLFEEGVYIKKLGNIYENHELLEEK</sequence>
<organism evidence="2 3">
    <name type="scientific">Fusobacterium gonidiaformans 3-1-5R</name>
    <dbReference type="NCBI Taxonomy" id="469605"/>
    <lineage>
        <taxon>Bacteria</taxon>
        <taxon>Fusobacteriati</taxon>
        <taxon>Fusobacteriota</taxon>
        <taxon>Fusobacteriia</taxon>
        <taxon>Fusobacteriales</taxon>
        <taxon>Fusobacteriaceae</taxon>
        <taxon>Fusobacterium</taxon>
    </lineage>
</organism>
<dbReference type="InterPro" id="IPR010024">
    <property type="entry name" value="CHP16711"/>
</dbReference>
<dbReference type="InterPro" id="IPR019096">
    <property type="entry name" value="YopX_protein"/>
</dbReference>
<dbReference type="OrthoDB" id="1809393at2"/>
<feature type="domain" description="YopX protein" evidence="1">
    <location>
        <begin position="5"/>
        <end position="128"/>
    </location>
</feature>
<evidence type="ECO:0000313" key="2">
    <source>
        <dbReference type="EMBL" id="EFS20903.1"/>
    </source>
</evidence>